<gene>
    <name evidence="2" type="ORF">HHU12_05220</name>
</gene>
<evidence type="ECO:0000313" key="3">
    <source>
        <dbReference type="Proteomes" id="UP000576082"/>
    </source>
</evidence>
<feature type="region of interest" description="Disordered" evidence="1">
    <location>
        <begin position="225"/>
        <end position="248"/>
    </location>
</feature>
<comment type="caution">
    <text evidence="2">The sequence shown here is derived from an EMBL/GenBank/DDBJ whole genome shotgun (WGS) entry which is preliminary data.</text>
</comment>
<evidence type="ECO:0000313" key="2">
    <source>
        <dbReference type="EMBL" id="NME67358.1"/>
    </source>
</evidence>
<dbReference type="Proteomes" id="UP000576082">
    <property type="component" value="Unassembled WGS sequence"/>
</dbReference>
<organism evidence="2 3">
    <name type="scientific">Flammeovirga aprica JL-4</name>
    <dbReference type="NCBI Taxonomy" id="694437"/>
    <lineage>
        <taxon>Bacteria</taxon>
        <taxon>Pseudomonadati</taxon>
        <taxon>Bacteroidota</taxon>
        <taxon>Cytophagia</taxon>
        <taxon>Cytophagales</taxon>
        <taxon>Flammeovirgaceae</taxon>
        <taxon>Flammeovirga</taxon>
    </lineage>
</organism>
<dbReference type="AlphaFoldDB" id="A0A7X9P0P0"/>
<reference evidence="2 3" key="1">
    <citation type="submission" date="2020-04" db="EMBL/GenBank/DDBJ databases">
        <title>Flammeovirga sp. SR4, a novel species isolated from seawater.</title>
        <authorList>
            <person name="Wang X."/>
        </authorList>
    </citation>
    <scope>NUCLEOTIDE SEQUENCE [LARGE SCALE GENOMIC DNA]</scope>
    <source>
        <strain evidence="2 3">ATCC 23126</strain>
    </source>
</reference>
<proteinExistence type="predicted"/>
<keyword evidence="3" id="KW-1185">Reference proteome</keyword>
<dbReference type="RefSeq" id="WP_169655647.1">
    <property type="nucleotide sequence ID" value="NZ_JABANE010000010.1"/>
</dbReference>
<dbReference type="EMBL" id="JABANE010000010">
    <property type="protein sequence ID" value="NME67358.1"/>
    <property type="molecule type" value="Genomic_DNA"/>
</dbReference>
<evidence type="ECO:0000256" key="1">
    <source>
        <dbReference type="SAM" id="MobiDB-lite"/>
    </source>
</evidence>
<sequence>MNFDHFYSRYGLAALVYNNQQLLEKSQGFPLETNLIELDLLKRELERALGAFRIYTDNDPLQDNILNYSYYSYQEIKDKNIKGNPDKGVYLAPNVISTNKEARHALGAVENLLKDIANEQKKISKKGKMVKLSKGVCAVSGQFNNGKRSQSPPSVSLLEGVCSAITTLTLLKPYLTTDLEGTAIIPDLKGIEDMFNFIGVFNNMNRSQTAKLKQSVIVREGNSNRNKVEVSNKKDKTKPKYKRPAMFNGNFPNAPKTSSMGAVALLGAIGEWAKTAEGERTEVLDLLEKLKGTPFYIIRYSSTHTVTFSHHIIDLAKAGKLSSIVDALYYSQIPEKNRIEYYKSKEVKSAYDHLDRVTANFLQLFSAPYFKDFLAVRATYSFEVKTLFHTYFSKMKNIPKEIISSAEVLGSWLNSVAFFAAKEEANKHNELDKVYKLKSKYLTQIESAIYSAKEPSDLVAHVLTRASRLTNSEVGESAKPFIGAVLSGDIDISDAKNIMVAYARIRGGKSDKEGIVSLNNTQDTTTSVADL</sequence>
<protein>
    <submittedName>
        <fullName evidence="2">Uncharacterized protein</fullName>
    </submittedName>
</protein>
<accession>A0A7X9P0P0</accession>
<name>A0A7X9P0P0_9BACT</name>